<accession>A0A1S3I574</accession>
<keyword evidence="3 6" id="KW-1133">Transmembrane helix</keyword>
<keyword evidence="8" id="KW-1185">Reference proteome</keyword>
<dbReference type="GeneID" id="106161065"/>
<evidence type="ECO:0000256" key="3">
    <source>
        <dbReference type="ARBA" id="ARBA00022989"/>
    </source>
</evidence>
<protein>
    <submittedName>
        <fullName evidence="9">GDP-fucose transporter 1</fullName>
    </submittedName>
</protein>
<dbReference type="Proteomes" id="UP000085678">
    <property type="component" value="Unplaced"/>
</dbReference>
<evidence type="ECO:0000259" key="7">
    <source>
        <dbReference type="Pfam" id="PF03151"/>
    </source>
</evidence>
<dbReference type="PANTHER" id="PTHR11132">
    <property type="entry name" value="SOLUTE CARRIER FAMILY 35"/>
    <property type="match status" value="1"/>
</dbReference>
<feature type="transmembrane region" description="Helical" evidence="6">
    <location>
        <begin position="57"/>
        <end position="81"/>
    </location>
</feature>
<evidence type="ECO:0000256" key="4">
    <source>
        <dbReference type="ARBA" id="ARBA00023136"/>
    </source>
</evidence>
<comment type="subcellular location">
    <subcellularLocation>
        <location evidence="1">Membrane</location>
        <topology evidence="1">Multi-pass membrane protein</topology>
    </subcellularLocation>
</comment>
<dbReference type="OrthoDB" id="5547497at2759"/>
<evidence type="ECO:0000256" key="2">
    <source>
        <dbReference type="ARBA" id="ARBA00022692"/>
    </source>
</evidence>
<proteinExistence type="predicted"/>
<dbReference type="GO" id="GO:0016020">
    <property type="term" value="C:membrane"/>
    <property type="evidence" value="ECO:0007669"/>
    <property type="project" value="UniProtKB-SubCell"/>
</dbReference>
<sequence length="353" mass="39193">MPFSKGKGKKMESFWAKSVKIALVVSAYWFVSISLVFLNKHLLNSKELKLDAPLFVTWYQCVVTVLCCGLLSLMTAILPSYVSFPPFKIDLKVAREVLPLSVVFICMISFNNLCLRNVGVAFYFVGRSLTTVFNVILTYFVLGQSTSWRAITCCAVIIGGFCLGVNQEGASGSLSVSGVMFGVLASLFVALNAIYTKKVLPAVDNNVWRLALYNNFNASFLFIPLMLLFGELPEVYYFPKLFDLQFWFFMNISGVFGFAIGYVTGLQIQVTSPLTHNISGTAKACAQTVLGCIYFQETKLFLWWLSNFVVLGGSFAYTLVRRAEMKESHRAEQKAESLASVDVENSGKGDIKS</sequence>
<dbReference type="InterPro" id="IPR004853">
    <property type="entry name" value="Sugar_P_trans_dom"/>
</dbReference>
<feature type="transmembrane region" description="Helical" evidence="6">
    <location>
        <begin position="246"/>
        <end position="266"/>
    </location>
</feature>
<organism evidence="8 9">
    <name type="scientific">Lingula anatina</name>
    <name type="common">Brachiopod</name>
    <name type="synonym">Lingula unguis</name>
    <dbReference type="NCBI Taxonomy" id="7574"/>
    <lineage>
        <taxon>Eukaryota</taxon>
        <taxon>Metazoa</taxon>
        <taxon>Spiralia</taxon>
        <taxon>Lophotrochozoa</taxon>
        <taxon>Brachiopoda</taxon>
        <taxon>Linguliformea</taxon>
        <taxon>Lingulata</taxon>
        <taxon>Lingulida</taxon>
        <taxon>Linguloidea</taxon>
        <taxon>Lingulidae</taxon>
        <taxon>Lingula</taxon>
    </lineage>
</organism>
<dbReference type="FunCoup" id="A0A1S3I574">
    <property type="interactions" value="483"/>
</dbReference>
<keyword evidence="2 6" id="KW-0812">Transmembrane</keyword>
<dbReference type="RefSeq" id="XP_013393373.1">
    <property type="nucleotide sequence ID" value="XM_013537919.2"/>
</dbReference>
<dbReference type="STRING" id="7574.A0A1S3I574"/>
<evidence type="ECO:0000256" key="1">
    <source>
        <dbReference type="ARBA" id="ARBA00004141"/>
    </source>
</evidence>
<name>A0A1S3I574_LINAN</name>
<evidence type="ECO:0000313" key="9">
    <source>
        <dbReference type="RefSeq" id="XP_013393373.1"/>
    </source>
</evidence>
<evidence type="ECO:0000313" key="8">
    <source>
        <dbReference type="Proteomes" id="UP000085678"/>
    </source>
</evidence>
<keyword evidence="4 6" id="KW-0472">Membrane</keyword>
<feature type="transmembrane region" description="Helical" evidence="6">
    <location>
        <begin position="21"/>
        <end position="37"/>
    </location>
</feature>
<evidence type="ECO:0000256" key="6">
    <source>
        <dbReference type="SAM" id="Phobius"/>
    </source>
</evidence>
<feature type="transmembrane region" description="Helical" evidence="6">
    <location>
        <begin position="122"/>
        <end position="141"/>
    </location>
</feature>
<dbReference type="KEGG" id="lak:106161065"/>
<reference evidence="9" key="1">
    <citation type="submission" date="2025-08" db="UniProtKB">
        <authorList>
            <consortium name="RefSeq"/>
        </authorList>
    </citation>
    <scope>IDENTIFICATION</scope>
    <source>
        <tissue evidence="9">Gonads</tissue>
    </source>
</reference>
<dbReference type="AlphaFoldDB" id="A0A1S3I574"/>
<evidence type="ECO:0000256" key="5">
    <source>
        <dbReference type="SAM" id="MobiDB-lite"/>
    </source>
</evidence>
<feature type="domain" description="Sugar phosphate transporter" evidence="7">
    <location>
        <begin position="20"/>
        <end position="317"/>
    </location>
</feature>
<feature type="transmembrane region" description="Helical" evidence="6">
    <location>
        <begin position="93"/>
        <end position="110"/>
    </location>
</feature>
<feature type="transmembrane region" description="Helical" evidence="6">
    <location>
        <begin position="302"/>
        <end position="320"/>
    </location>
</feature>
<dbReference type="InterPro" id="IPR050186">
    <property type="entry name" value="TPT_transporter"/>
</dbReference>
<feature type="region of interest" description="Disordered" evidence="5">
    <location>
        <begin position="332"/>
        <end position="353"/>
    </location>
</feature>
<feature type="transmembrane region" description="Helical" evidence="6">
    <location>
        <begin position="148"/>
        <end position="166"/>
    </location>
</feature>
<feature type="transmembrane region" description="Helical" evidence="6">
    <location>
        <begin position="172"/>
        <end position="195"/>
    </location>
</feature>
<dbReference type="InParanoid" id="A0A1S3I574"/>
<feature type="transmembrane region" description="Helical" evidence="6">
    <location>
        <begin position="207"/>
        <end position="226"/>
    </location>
</feature>
<gene>
    <name evidence="9" type="primary">LOC106161065</name>
</gene>
<dbReference type="Pfam" id="PF03151">
    <property type="entry name" value="TPT"/>
    <property type="match status" value="1"/>
</dbReference>